<dbReference type="STRING" id="288768.SAMEA3906486_02719"/>
<accession>A0A157SHB8</accession>
<proteinExistence type="predicted"/>
<dbReference type="CDD" id="cd17511">
    <property type="entry name" value="YbjN_AmyR-like"/>
    <property type="match status" value="1"/>
</dbReference>
<name>A0A157SHB8_9BORD</name>
<dbReference type="RefSeq" id="WP_082853046.1">
    <property type="nucleotide sequence ID" value="NZ_FKIF01000006.1"/>
</dbReference>
<evidence type="ECO:0000256" key="1">
    <source>
        <dbReference type="SAM" id="MobiDB-lite"/>
    </source>
</evidence>
<dbReference type="AlphaFoldDB" id="A0A157SHB8"/>
<sequence>MKKGVAIVAGVIVVGGVAWLGATWYTGKRIEAEAPARVKEVNDQMAKALPAPYKVELRQVSYERGFFSTKVRYGVTMSAPAAATGDKGFAIEPGMLEIDATVQHGPFPGGALARGHIMPNAAFVHAEVARTEALKAIFALTDGKTPLWSDTVIHYNGDSTGTGGLAPIKASQDGMTVEFSGAAMEGSFKRANQAIKGSFKADSLVATNPKDEQVDKVAISGVAMDLDTHMGKFGVSVGNTNMQVKRVELQGRQYPMSLDDLGYKLNIGEDDKLLSGEAAYSVGKFRLGTTDMGGGQAVIKLANLDGKASEKLAKTYSDLASAMMAESTGAAEPNPKASEDLMKRVANDVRDLLVASPTLAIDPIQWKTDKGEARITYSLALQPLKDTDAPVQDLVRQAIKSMQAHAAINRPMAQDLLARTFVATAGATPEQAAAQASDQMQSALAMAQMMNVARVDGDNVVADFVYDGTKATLNGQEIPLDALLADAVGATGEAEPDMPDGLDSDSSPQTDGTMLHSLDQATIGSLIEAAGFELEHRTDQYGEPELNITPGASGARELYARFNECDVDDACENVMLQAVFDAITPPPYKVINDWNRNNRWGRLYVDDNSQPTLEMDINAYGGIGKDGVEAFVQTFLETVPQVNALLEKTPKSK</sequence>
<dbReference type="InterPro" id="IPR019660">
    <property type="entry name" value="Put_sensory_transdc_reg_YbjN"/>
</dbReference>
<keyword evidence="3" id="KW-1185">Reference proteome</keyword>
<dbReference type="InterPro" id="IPR010352">
    <property type="entry name" value="DUF945"/>
</dbReference>
<gene>
    <name evidence="2" type="primary">ydgA</name>
    <name evidence="2" type="ORF">SAMEA3906486_02719</name>
</gene>
<evidence type="ECO:0000313" key="3">
    <source>
        <dbReference type="Proteomes" id="UP000076848"/>
    </source>
</evidence>
<dbReference type="Pfam" id="PF10722">
    <property type="entry name" value="YbjN"/>
    <property type="match status" value="1"/>
</dbReference>
<dbReference type="Proteomes" id="UP000076848">
    <property type="component" value="Unassembled WGS sequence"/>
</dbReference>
<protein>
    <submittedName>
        <fullName evidence="2">Bacterial protein of uncharacterized function (DUF945)</fullName>
    </submittedName>
</protein>
<dbReference type="OrthoDB" id="5444681at2"/>
<feature type="compositionally biased region" description="Acidic residues" evidence="1">
    <location>
        <begin position="494"/>
        <end position="503"/>
    </location>
</feature>
<evidence type="ECO:0000313" key="2">
    <source>
        <dbReference type="EMBL" id="SAI69805.1"/>
    </source>
</evidence>
<dbReference type="EMBL" id="FKIF01000006">
    <property type="protein sequence ID" value="SAI69805.1"/>
    <property type="molecule type" value="Genomic_DNA"/>
</dbReference>
<dbReference type="Pfam" id="PF06097">
    <property type="entry name" value="DUF945"/>
    <property type="match status" value="1"/>
</dbReference>
<reference evidence="2 3" key="1">
    <citation type="submission" date="2016-04" db="EMBL/GenBank/DDBJ databases">
        <authorList>
            <consortium name="Pathogen Informatics"/>
        </authorList>
    </citation>
    <scope>NUCLEOTIDE SEQUENCE [LARGE SCALE GENOMIC DNA]</scope>
    <source>
        <strain evidence="2 3">H050680373</strain>
    </source>
</reference>
<organism evidence="2 3">
    <name type="scientific">Bordetella ansorpii</name>
    <dbReference type="NCBI Taxonomy" id="288768"/>
    <lineage>
        <taxon>Bacteria</taxon>
        <taxon>Pseudomonadati</taxon>
        <taxon>Pseudomonadota</taxon>
        <taxon>Betaproteobacteria</taxon>
        <taxon>Burkholderiales</taxon>
        <taxon>Alcaligenaceae</taxon>
        <taxon>Bordetella</taxon>
    </lineage>
</organism>
<feature type="region of interest" description="Disordered" evidence="1">
    <location>
        <begin position="492"/>
        <end position="513"/>
    </location>
</feature>